<dbReference type="Proteomes" id="UP000254425">
    <property type="component" value="Chromosome"/>
</dbReference>
<feature type="domain" description="DUF7919" evidence="1">
    <location>
        <begin position="3"/>
        <end position="130"/>
    </location>
</feature>
<accession>A0A345Y1W8</accession>
<organism evidence="2 3">
    <name type="scientific">Streptomyces armeniacus</name>
    <dbReference type="NCBI Taxonomy" id="83291"/>
    <lineage>
        <taxon>Bacteria</taxon>
        <taxon>Bacillati</taxon>
        <taxon>Actinomycetota</taxon>
        <taxon>Actinomycetes</taxon>
        <taxon>Kitasatosporales</taxon>
        <taxon>Streptomycetaceae</taxon>
        <taxon>Streptomyces</taxon>
    </lineage>
</organism>
<evidence type="ECO:0000313" key="2">
    <source>
        <dbReference type="EMBL" id="AXK37884.1"/>
    </source>
</evidence>
<keyword evidence="3" id="KW-1185">Reference proteome</keyword>
<dbReference type="AlphaFoldDB" id="A0A345Y1W8"/>
<dbReference type="InterPro" id="IPR057679">
    <property type="entry name" value="DUF7919"/>
</dbReference>
<evidence type="ECO:0000313" key="3">
    <source>
        <dbReference type="Proteomes" id="UP000254425"/>
    </source>
</evidence>
<proteinExistence type="predicted"/>
<name>A0A345Y1W8_9ACTN</name>
<dbReference type="Pfam" id="PF25535">
    <property type="entry name" value="DUF7919"/>
    <property type="match status" value="1"/>
</dbReference>
<protein>
    <recommendedName>
        <fullName evidence="1">DUF7919 domain-containing protein</fullName>
    </recommendedName>
</protein>
<sequence length="139" mass="15386">MVKYEEMAPYEYFSESVPQGVRAVCVGWLEQGSQFSLGEVDGGFIESLGLICRDYAQMRTRGWHRCELAHQGAGVEYPVTIQVEDDVVSLGGAEVRVVSADGTWLIAPDLVHHYVTEHSYLPPDEFVEAVTARRIAPGV</sequence>
<gene>
    <name evidence="2" type="ORF">DVA86_34500</name>
</gene>
<dbReference type="KEGG" id="sarm:DVA86_34500"/>
<dbReference type="EMBL" id="CP031320">
    <property type="protein sequence ID" value="AXK37884.1"/>
    <property type="molecule type" value="Genomic_DNA"/>
</dbReference>
<evidence type="ECO:0000259" key="1">
    <source>
        <dbReference type="Pfam" id="PF25535"/>
    </source>
</evidence>
<reference evidence="2 3" key="1">
    <citation type="submission" date="2018-07" db="EMBL/GenBank/DDBJ databases">
        <title>Draft genome of the type strain Streptomyces armeniacus ATCC 15676.</title>
        <authorList>
            <person name="Labana P."/>
            <person name="Gosse J.T."/>
            <person name="Boddy C.N."/>
        </authorList>
    </citation>
    <scope>NUCLEOTIDE SEQUENCE [LARGE SCALE GENOMIC DNA]</scope>
    <source>
        <strain evidence="2 3">ATCC 15676</strain>
    </source>
</reference>